<evidence type="ECO:0000256" key="1">
    <source>
        <dbReference type="SAM" id="Phobius"/>
    </source>
</evidence>
<dbReference type="AlphaFoldDB" id="A0A1H6V7U0"/>
<dbReference type="SUPFAM" id="SSF56219">
    <property type="entry name" value="DNase I-like"/>
    <property type="match status" value="1"/>
</dbReference>
<feature type="domain" description="Endonuclease/exonuclease/phosphatase" evidence="2">
    <location>
        <begin position="60"/>
        <end position="181"/>
    </location>
</feature>
<keyword evidence="3" id="KW-0540">Nuclease</keyword>
<evidence type="ECO:0000313" key="3">
    <source>
        <dbReference type="EMBL" id="SEJ00663.1"/>
    </source>
</evidence>
<proteinExistence type="predicted"/>
<dbReference type="Proteomes" id="UP000199702">
    <property type="component" value="Unassembled WGS sequence"/>
</dbReference>
<keyword evidence="3" id="KW-0378">Hydrolase</keyword>
<dbReference type="PANTHER" id="PTHR42834">
    <property type="entry name" value="ENDONUCLEASE/EXONUCLEASE/PHOSPHATASE FAMILY PROTEIN (AFU_ORTHOLOGUE AFUA_3G09210)"/>
    <property type="match status" value="1"/>
</dbReference>
<keyword evidence="1" id="KW-0812">Transmembrane</keyword>
<sequence>MRANVQHLIILFTFGIDFALIFNHNLTLDMKIKPFYSTLAVILFVATSFAQEKKNYMVNTIAFYNLENLFDTINDPKINDEDFIYTPADYKDKLQKLERVISQIGVSAEQKNSPVVLGVAEIENRQVLEDLCKQPLLAAKGYAIIHFDSPDKRGIDTGFLYQKGHFTPTSYKNYPLIVTEDLTDKKAKDKEKIEDTDDNVVDTKTNRIYTRDQILMTGMLDGEEMHFIVSHWPSRRGGEKRSSPLREAAAALNKKIIDSLQTINPNAKIFTMGDLNDGPFNKSVKQVLGAKGDEKEVQPLGLYNPAEKLMNKGIGTLAFRDSWDFFDQIIISESLLSKNKLYATWKYWKAGVFNAPFMIQQTGQYKGYALRNGATGPGYSDHFPSYIYLLKEKK</sequence>
<dbReference type="EMBL" id="FNYA01000005">
    <property type="protein sequence ID" value="SEJ00663.1"/>
    <property type="molecule type" value="Genomic_DNA"/>
</dbReference>
<accession>A0A1H6V7U0</accession>
<name>A0A1H6V7U0_9FLAO</name>
<dbReference type="STRING" id="402734.SAMN05660918_2127"/>
<gene>
    <name evidence="3" type="ORF">SAMN05660918_2127</name>
</gene>
<dbReference type="Pfam" id="PF19580">
    <property type="entry name" value="Exo_endo_phos_3"/>
    <property type="match status" value="2"/>
</dbReference>
<reference evidence="4" key="1">
    <citation type="submission" date="2016-10" db="EMBL/GenBank/DDBJ databases">
        <authorList>
            <person name="Varghese N."/>
            <person name="Submissions S."/>
        </authorList>
    </citation>
    <scope>NUCLEOTIDE SEQUENCE [LARGE SCALE GENOMIC DNA]</scope>
    <source>
        <strain evidence="4">DSM 17934</strain>
    </source>
</reference>
<keyword evidence="3" id="KW-0255">Endonuclease</keyword>
<evidence type="ECO:0000313" key="4">
    <source>
        <dbReference type="Proteomes" id="UP000199702"/>
    </source>
</evidence>
<dbReference type="GO" id="GO:0004519">
    <property type="term" value="F:endonuclease activity"/>
    <property type="evidence" value="ECO:0007669"/>
    <property type="project" value="UniProtKB-KW"/>
</dbReference>
<dbReference type="InterPro" id="IPR036691">
    <property type="entry name" value="Endo/exonu/phosph_ase_sf"/>
</dbReference>
<feature type="transmembrane region" description="Helical" evidence="1">
    <location>
        <begin position="6"/>
        <end position="22"/>
    </location>
</feature>
<dbReference type="Gene3D" id="3.60.10.10">
    <property type="entry name" value="Endonuclease/exonuclease/phosphatase"/>
    <property type="match status" value="1"/>
</dbReference>
<dbReference type="PANTHER" id="PTHR42834:SF1">
    <property type="entry name" value="ENDONUCLEASE_EXONUCLEASE_PHOSPHATASE FAMILY PROTEIN (AFU_ORTHOLOGUE AFUA_3G09210)"/>
    <property type="match status" value="1"/>
</dbReference>
<evidence type="ECO:0000259" key="2">
    <source>
        <dbReference type="Pfam" id="PF19580"/>
    </source>
</evidence>
<feature type="domain" description="Endonuclease/exonuclease/phosphatase" evidence="2">
    <location>
        <begin position="199"/>
        <end position="391"/>
    </location>
</feature>
<feature type="transmembrane region" description="Helical" evidence="1">
    <location>
        <begin position="34"/>
        <end position="50"/>
    </location>
</feature>
<protein>
    <submittedName>
        <fullName evidence="3">Endonuclease/Exonuclease/phosphatase family protein</fullName>
    </submittedName>
</protein>
<keyword evidence="3" id="KW-0269">Exonuclease</keyword>
<keyword evidence="4" id="KW-1185">Reference proteome</keyword>
<keyword evidence="1" id="KW-1133">Transmembrane helix</keyword>
<dbReference type="InterPro" id="IPR005135">
    <property type="entry name" value="Endo/exonuclease/phosphatase"/>
</dbReference>
<organism evidence="3 4">
    <name type="scientific">Flavobacterium terrigena</name>
    <dbReference type="NCBI Taxonomy" id="402734"/>
    <lineage>
        <taxon>Bacteria</taxon>
        <taxon>Pseudomonadati</taxon>
        <taxon>Bacteroidota</taxon>
        <taxon>Flavobacteriia</taxon>
        <taxon>Flavobacteriales</taxon>
        <taxon>Flavobacteriaceae</taxon>
        <taxon>Flavobacterium</taxon>
    </lineage>
</organism>
<dbReference type="GO" id="GO:0004527">
    <property type="term" value="F:exonuclease activity"/>
    <property type="evidence" value="ECO:0007669"/>
    <property type="project" value="UniProtKB-KW"/>
</dbReference>
<keyword evidence="1" id="KW-0472">Membrane</keyword>